<dbReference type="GO" id="GO:0003676">
    <property type="term" value="F:nucleic acid binding"/>
    <property type="evidence" value="ECO:0007669"/>
    <property type="project" value="InterPro"/>
</dbReference>
<dbReference type="STRING" id="7375.A0A0L0CM76"/>
<evidence type="ECO:0000313" key="9">
    <source>
        <dbReference type="Proteomes" id="UP000037069"/>
    </source>
</evidence>
<evidence type="ECO:0000256" key="2">
    <source>
        <dbReference type="ARBA" id="ARBA00022603"/>
    </source>
</evidence>
<dbReference type="EMBL" id="JRES01000195">
    <property type="protein sequence ID" value="KNC33385.1"/>
    <property type="molecule type" value="Genomic_DNA"/>
</dbReference>
<dbReference type="PROSITE" id="PS00092">
    <property type="entry name" value="N6_MTASE"/>
    <property type="match status" value="1"/>
</dbReference>
<dbReference type="EC" id="2.1.1.-" evidence="5"/>
<dbReference type="AlphaFoldDB" id="A0A0L0CM76"/>
<sequence>MSNTAANKKQMHTRNIFRQPPDYTELAIKYPEFRRVCKLELCGKVCIDYKNETALRALTQTLLREYFQLIVEFAPGSLVPTLPLRLNYILWLEDIVPLEVKETPLKGIDIGCGSSCIYSLLAAKKNNWQMLALEANATNLQYAAKNIENNKLSYLITLYPQKHTNQIFQEYFNEENCKSPQQTYDFCLCNPPFFDSQNENNHKSRKSNKRPPPHNCPTGYKEELSCQGGEVKFVEQIIEESLLFKHQIRVFTSMLGLKSSLVDVLNILKQKDILNVCSTEFHQGNTTRWGVAWSFEEGLLVIVYIAFL</sequence>
<dbReference type="GO" id="GO:0005634">
    <property type="term" value="C:nucleus"/>
    <property type="evidence" value="ECO:0007669"/>
    <property type="project" value="TreeGrafter"/>
</dbReference>
<comment type="caution">
    <text evidence="8">The sequence shown here is derived from an EMBL/GenBank/DDBJ whole genome shotgun (WGS) entry which is preliminary data.</text>
</comment>
<evidence type="ECO:0000313" key="8">
    <source>
        <dbReference type="EMBL" id="KNC33385.1"/>
    </source>
</evidence>
<accession>A0A0L0CM76</accession>
<feature type="compositionally biased region" description="Basic residues" evidence="7">
    <location>
        <begin position="203"/>
        <end position="212"/>
    </location>
</feature>
<keyword evidence="2 5" id="KW-0489">Methyltransferase</keyword>
<dbReference type="OrthoDB" id="514248at2759"/>
<dbReference type="InterPro" id="IPR010286">
    <property type="entry name" value="METTL16/RlmF"/>
</dbReference>
<dbReference type="Gene3D" id="3.40.50.150">
    <property type="entry name" value="Vaccinia Virus protein VP39"/>
    <property type="match status" value="1"/>
</dbReference>
<dbReference type="CDD" id="cd02440">
    <property type="entry name" value="AdoMet_MTases"/>
    <property type="match status" value="1"/>
</dbReference>
<evidence type="ECO:0000256" key="6">
    <source>
        <dbReference type="PIRSR" id="PIRSR037350-1"/>
    </source>
</evidence>
<feature type="binding site" evidence="6">
    <location>
        <position position="190"/>
    </location>
    <ligand>
        <name>S-adenosyl-L-methionine</name>
        <dbReference type="ChEBI" id="CHEBI:59789"/>
    </ligand>
</feature>
<evidence type="ECO:0000256" key="7">
    <source>
        <dbReference type="SAM" id="MobiDB-lite"/>
    </source>
</evidence>
<evidence type="ECO:0000256" key="5">
    <source>
        <dbReference type="PIRNR" id="PIRNR037350"/>
    </source>
</evidence>
<dbReference type="Pfam" id="PF05971">
    <property type="entry name" value="Methyltransf_10"/>
    <property type="match status" value="1"/>
</dbReference>
<keyword evidence="9" id="KW-1185">Reference proteome</keyword>
<dbReference type="InterPro" id="IPR029063">
    <property type="entry name" value="SAM-dependent_MTases_sf"/>
</dbReference>
<protein>
    <recommendedName>
        <fullName evidence="5">U6 small nuclear RNA (adenine-(43)-N(6))-methyltransferase</fullName>
        <ecNumber evidence="5">2.1.1.-</ecNumber>
    </recommendedName>
</protein>
<dbReference type="Proteomes" id="UP000037069">
    <property type="component" value="Unassembled WGS sequence"/>
</dbReference>
<dbReference type="GO" id="GO:0070475">
    <property type="term" value="P:rRNA base methylation"/>
    <property type="evidence" value="ECO:0007669"/>
    <property type="project" value="TreeGrafter"/>
</dbReference>
<dbReference type="PIRSF" id="PIRSF037350">
    <property type="entry name" value="Mtase_ZK1128_prd"/>
    <property type="match status" value="1"/>
</dbReference>
<gene>
    <name evidence="8" type="ORF">FF38_09904</name>
</gene>
<feature type="binding site" evidence="6">
    <location>
        <position position="134"/>
    </location>
    <ligand>
        <name>S-adenosyl-L-methionine</name>
        <dbReference type="ChEBI" id="CHEBI:59789"/>
    </ligand>
</feature>
<comment type="similarity">
    <text evidence="1 5">Belongs to the methyltransferase superfamily. METTL16/RlmF family.</text>
</comment>
<dbReference type="OMA" id="HQGRYDF"/>
<evidence type="ECO:0000256" key="1">
    <source>
        <dbReference type="ARBA" id="ARBA00005878"/>
    </source>
</evidence>
<feature type="binding site" evidence="6">
    <location>
        <position position="85"/>
    </location>
    <ligand>
        <name>S-adenosyl-L-methionine</name>
        <dbReference type="ChEBI" id="CHEBI:59789"/>
    </ligand>
</feature>
<dbReference type="GO" id="GO:0008168">
    <property type="term" value="F:methyltransferase activity"/>
    <property type="evidence" value="ECO:0007669"/>
    <property type="project" value="UniProtKB-UniRule"/>
</dbReference>
<dbReference type="PANTHER" id="PTHR13393">
    <property type="entry name" value="SAM-DEPENDENT METHYLTRANSFERASE"/>
    <property type="match status" value="1"/>
</dbReference>
<dbReference type="SUPFAM" id="SSF53335">
    <property type="entry name" value="S-adenosyl-L-methionine-dependent methyltransferases"/>
    <property type="match status" value="1"/>
</dbReference>
<feature type="region of interest" description="Disordered" evidence="7">
    <location>
        <begin position="198"/>
        <end position="218"/>
    </location>
</feature>
<keyword evidence="4 6" id="KW-0949">S-adenosyl-L-methionine</keyword>
<keyword evidence="3 5" id="KW-0808">Transferase</keyword>
<dbReference type="PANTHER" id="PTHR13393:SF0">
    <property type="entry name" value="RNA N6-ADENOSINE-METHYLTRANSFERASE METTL16"/>
    <property type="match status" value="1"/>
</dbReference>
<proteinExistence type="inferred from homology"/>
<organism evidence="8 9">
    <name type="scientific">Lucilia cuprina</name>
    <name type="common">Green bottle fly</name>
    <name type="synonym">Australian sheep blowfly</name>
    <dbReference type="NCBI Taxonomy" id="7375"/>
    <lineage>
        <taxon>Eukaryota</taxon>
        <taxon>Metazoa</taxon>
        <taxon>Ecdysozoa</taxon>
        <taxon>Arthropoda</taxon>
        <taxon>Hexapoda</taxon>
        <taxon>Insecta</taxon>
        <taxon>Pterygota</taxon>
        <taxon>Neoptera</taxon>
        <taxon>Endopterygota</taxon>
        <taxon>Diptera</taxon>
        <taxon>Brachycera</taxon>
        <taxon>Muscomorpha</taxon>
        <taxon>Oestroidea</taxon>
        <taxon>Calliphoridae</taxon>
        <taxon>Luciliinae</taxon>
        <taxon>Lucilia</taxon>
    </lineage>
</organism>
<reference evidence="8 9" key="1">
    <citation type="journal article" date="2015" name="Nat. Commun.">
        <title>Lucilia cuprina genome unlocks parasitic fly biology to underpin future interventions.</title>
        <authorList>
            <person name="Anstead C.A."/>
            <person name="Korhonen P.K."/>
            <person name="Young N.D."/>
            <person name="Hall R.S."/>
            <person name="Jex A.R."/>
            <person name="Murali S.C."/>
            <person name="Hughes D.S."/>
            <person name="Lee S.F."/>
            <person name="Perry T."/>
            <person name="Stroehlein A.J."/>
            <person name="Ansell B.R."/>
            <person name="Breugelmans B."/>
            <person name="Hofmann A."/>
            <person name="Qu J."/>
            <person name="Dugan S."/>
            <person name="Lee S.L."/>
            <person name="Chao H."/>
            <person name="Dinh H."/>
            <person name="Han Y."/>
            <person name="Doddapaneni H.V."/>
            <person name="Worley K.C."/>
            <person name="Muzny D.M."/>
            <person name="Ioannidis P."/>
            <person name="Waterhouse R.M."/>
            <person name="Zdobnov E.M."/>
            <person name="James P.J."/>
            <person name="Bagnall N.H."/>
            <person name="Kotze A.C."/>
            <person name="Gibbs R.A."/>
            <person name="Richards S."/>
            <person name="Batterham P."/>
            <person name="Gasser R.B."/>
        </authorList>
    </citation>
    <scope>NUCLEOTIDE SEQUENCE [LARGE SCALE GENOMIC DNA]</scope>
    <source>
        <strain evidence="8 9">LS</strain>
        <tissue evidence="8">Full body</tissue>
    </source>
</reference>
<evidence type="ECO:0000256" key="4">
    <source>
        <dbReference type="ARBA" id="ARBA00022691"/>
    </source>
</evidence>
<name>A0A0L0CM76_LUCCU</name>
<dbReference type="InterPro" id="IPR002052">
    <property type="entry name" value="DNA_methylase_N6_adenine_CS"/>
</dbReference>
<evidence type="ECO:0000256" key="3">
    <source>
        <dbReference type="ARBA" id="ARBA00022679"/>
    </source>
</evidence>
<dbReference type="InterPro" id="IPR017182">
    <property type="entry name" value="METTL16/PsiM"/>
</dbReference>
<feature type="binding site" evidence="6">
    <location>
        <position position="111"/>
    </location>
    <ligand>
        <name>S-adenosyl-L-methionine</name>
        <dbReference type="ChEBI" id="CHEBI:59789"/>
    </ligand>
</feature>